<evidence type="ECO:0000313" key="1">
    <source>
        <dbReference type="Ensembl" id="ENSMMSP00000027028.1"/>
    </source>
</evidence>
<sequence length="105" mass="12161">MLGVLPRSREKSCHYKKKSNLHHRLRPAGEVTHHFKINESSIRTMVKKEKEICEAVAVATPAGTKILYFLRNNLNHILKTHQIYDQDCPYLQGNNLLSSKVFDNF</sequence>
<organism evidence="1 2">
    <name type="scientific">Moschus moschiferus</name>
    <name type="common">Siberian musk deer</name>
    <name type="synonym">Moschus sibiricus</name>
    <dbReference type="NCBI Taxonomy" id="68415"/>
    <lineage>
        <taxon>Eukaryota</taxon>
        <taxon>Metazoa</taxon>
        <taxon>Chordata</taxon>
        <taxon>Craniata</taxon>
        <taxon>Vertebrata</taxon>
        <taxon>Euteleostomi</taxon>
        <taxon>Mammalia</taxon>
        <taxon>Eutheria</taxon>
        <taxon>Laurasiatheria</taxon>
        <taxon>Artiodactyla</taxon>
        <taxon>Ruminantia</taxon>
        <taxon>Pecora</taxon>
        <taxon>Moschidae</taxon>
        <taxon>Moschus</taxon>
    </lineage>
</organism>
<keyword evidence="2" id="KW-1185">Reference proteome</keyword>
<reference evidence="1" key="2">
    <citation type="submission" date="2025-09" db="UniProtKB">
        <authorList>
            <consortium name="Ensembl"/>
        </authorList>
    </citation>
    <scope>IDENTIFICATION</scope>
</reference>
<dbReference type="AlphaFoldDB" id="A0A8C6E9F9"/>
<dbReference type="Proteomes" id="UP000694544">
    <property type="component" value="Unplaced"/>
</dbReference>
<accession>A0A8C6E9F9</accession>
<reference evidence="1" key="1">
    <citation type="submission" date="2025-08" db="UniProtKB">
        <authorList>
            <consortium name="Ensembl"/>
        </authorList>
    </citation>
    <scope>IDENTIFICATION</scope>
</reference>
<name>A0A8C6E9F9_MOSMO</name>
<dbReference type="Ensembl" id="ENSMMST00000029805.1">
    <property type="protein sequence ID" value="ENSMMSP00000027028.1"/>
    <property type="gene ID" value="ENSMMSG00000020303.1"/>
</dbReference>
<protein>
    <submittedName>
        <fullName evidence="1">Uncharacterized protein</fullName>
    </submittedName>
</protein>
<evidence type="ECO:0000313" key="2">
    <source>
        <dbReference type="Proteomes" id="UP000694544"/>
    </source>
</evidence>
<proteinExistence type="predicted"/>